<feature type="region of interest" description="Disordered" evidence="1">
    <location>
        <begin position="28"/>
        <end position="71"/>
    </location>
</feature>
<evidence type="ECO:0000313" key="2">
    <source>
        <dbReference type="EMBL" id="MDH5831553.1"/>
    </source>
</evidence>
<protein>
    <submittedName>
        <fullName evidence="2">Uncharacterized protein</fullName>
    </submittedName>
</protein>
<reference evidence="2 3" key="1">
    <citation type="submission" date="2023-04" db="EMBL/GenBank/DDBJ databases">
        <title>Luteimonas sp. M1R5S18.</title>
        <authorList>
            <person name="Sun J.-Q."/>
        </authorList>
    </citation>
    <scope>NUCLEOTIDE SEQUENCE [LARGE SCALE GENOMIC DNA]</scope>
    <source>
        <strain evidence="2 3">M1R5S18</strain>
    </source>
</reference>
<dbReference type="EMBL" id="JARXRN010000028">
    <property type="protein sequence ID" value="MDH5831553.1"/>
    <property type="molecule type" value="Genomic_DNA"/>
</dbReference>
<feature type="compositionally biased region" description="Basic and acidic residues" evidence="1">
    <location>
        <begin position="28"/>
        <end position="38"/>
    </location>
</feature>
<keyword evidence="3" id="KW-1185">Reference proteome</keyword>
<dbReference type="Proteomes" id="UP001156831">
    <property type="component" value="Unassembled WGS sequence"/>
</dbReference>
<accession>A0ABT6JM62</accession>
<gene>
    <name evidence="2" type="ORF">QFW80_13605</name>
</gene>
<proteinExistence type="predicted"/>
<evidence type="ECO:0000313" key="3">
    <source>
        <dbReference type="Proteomes" id="UP001156831"/>
    </source>
</evidence>
<feature type="compositionally biased region" description="Polar residues" evidence="1">
    <location>
        <begin position="57"/>
        <end position="71"/>
    </location>
</feature>
<comment type="caution">
    <text evidence="2">The sequence shown here is derived from an EMBL/GenBank/DDBJ whole genome shotgun (WGS) entry which is preliminary data.</text>
</comment>
<dbReference type="RefSeq" id="WP_280602516.1">
    <property type="nucleotide sequence ID" value="NZ_JARXRN010000028.1"/>
</dbReference>
<sequence length="71" mass="7722">MSFLKLFAAGALGYVAYRAWQRHQLDRGHASIADDRQRTAPHGDPVLVGESLDVSPATRTASHSSRSFGEP</sequence>
<evidence type="ECO:0000256" key="1">
    <source>
        <dbReference type="SAM" id="MobiDB-lite"/>
    </source>
</evidence>
<organism evidence="2 3">
    <name type="scientific">Luteimonas rhizosphaericola</name>
    <dbReference type="NCBI Taxonomy" id="3042024"/>
    <lineage>
        <taxon>Bacteria</taxon>
        <taxon>Pseudomonadati</taxon>
        <taxon>Pseudomonadota</taxon>
        <taxon>Gammaproteobacteria</taxon>
        <taxon>Lysobacterales</taxon>
        <taxon>Lysobacteraceae</taxon>
        <taxon>Luteimonas</taxon>
    </lineage>
</organism>
<name>A0ABT6JM62_9GAMM</name>